<keyword evidence="2" id="KW-0716">Sensory transduction</keyword>
<evidence type="ECO:0000256" key="8">
    <source>
        <dbReference type="ARBA" id="ARBA00023224"/>
    </source>
</evidence>
<evidence type="ECO:0000256" key="7">
    <source>
        <dbReference type="ARBA" id="ARBA00023170"/>
    </source>
</evidence>
<feature type="transmembrane region" description="Helical" evidence="9">
    <location>
        <begin position="192"/>
        <end position="217"/>
    </location>
</feature>
<comment type="subcellular location">
    <subcellularLocation>
        <location evidence="1">Membrane</location>
        <topology evidence="1">Multi-pass membrane protein</topology>
    </subcellularLocation>
</comment>
<reference evidence="10" key="2">
    <citation type="submission" date="2022-06" db="UniProtKB">
        <authorList>
            <consortium name="EnsemblMetazoa"/>
        </authorList>
    </citation>
    <scope>IDENTIFICATION</scope>
</reference>
<dbReference type="InterPro" id="IPR004117">
    <property type="entry name" value="7tm6_olfct_rcpt"/>
</dbReference>
<evidence type="ECO:0000313" key="11">
    <source>
        <dbReference type="Proteomes" id="UP000007819"/>
    </source>
</evidence>
<evidence type="ECO:0000256" key="3">
    <source>
        <dbReference type="ARBA" id="ARBA00022692"/>
    </source>
</evidence>
<proteinExistence type="predicted"/>
<keyword evidence="11" id="KW-1185">Reference proteome</keyword>
<dbReference type="RefSeq" id="XP_029348644.1">
    <property type="nucleotide sequence ID" value="XM_029492784.1"/>
</dbReference>
<evidence type="ECO:0008006" key="12">
    <source>
        <dbReference type="Google" id="ProtNLM"/>
    </source>
</evidence>
<dbReference type="AlphaFoldDB" id="A0A8R2NXF2"/>
<feature type="transmembrane region" description="Helical" evidence="9">
    <location>
        <begin position="68"/>
        <end position="86"/>
    </location>
</feature>
<dbReference type="EnsemblMetazoa" id="XM_029492784.1">
    <property type="protein sequence ID" value="XP_029348644.1"/>
    <property type="gene ID" value="LOC107883037"/>
</dbReference>
<evidence type="ECO:0000256" key="5">
    <source>
        <dbReference type="ARBA" id="ARBA00022989"/>
    </source>
</evidence>
<keyword evidence="8" id="KW-0807">Transducer</keyword>
<reference evidence="11" key="1">
    <citation type="submission" date="2010-06" db="EMBL/GenBank/DDBJ databases">
        <authorList>
            <person name="Jiang H."/>
            <person name="Abraham K."/>
            <person name="Ali S."/>
            <person name="Alsbrooks S.L."/>
            <person name="Anim B.N."/>
            <person name="Anosike U.S."/>
            <person name="Attaway T."/>
            <person name="Bandaranaike D.P."/>
            <person name="Battles P.K."/>
            <person name="Bell S.N."/>
            <person name="Bell A.V."/>
            <person name="Beltran B."/>
            <person name="Bickham C."/>
            <person name="Bustamante Y."/>
            <person name="Caleb T."/>
            <person name="Canada A."/>
            <person name="Cardenas V."/>
            <person name="Carter K."/>
            <person name="Chacko J."/>
            <person name="Chandrabose M.N."/>
            <person name="Chavez D."/>
            <person name="Chavez A."/>
            <person name="Chen L."/>
            <person name="Chu H.-S."/>
            <person name="Claassen K.J."/>
            <person name="Cockrell R."/>
            <person name="Collins M."/>
            <person name="Cooper J.A."/>
            <person name="Cree A."/>
            <person name="Curry S.M."/>
            <person name="Da Y."/>
            <person name="Dao M.D."/>
            <person name="Das B."/>
            <person name="Davila M.-L."/>
            <person name="Davy-Carroll L."/>
            <person name="Denson S."/>
            <person name="Dinh H."/>
            <person name="Ebong V.E."/>
            <person name="Edwards J.R."/>
            <person name="Egan A."/>
            <person name="El-Daye J."/>
            <person name="Escobedo L."/>
            <person name="Fernandez S."/>
            <person name="Fernando P.R."/>
            <person name="Flagg N."/>
            <person name="Forbes L.D."/>
            <person name="Fowler R.G."/>
            <person name="Fu Q."/>
            <person name="Gabisi R.A."/>
            <person name="Ganer J."/>
            <person name="Garbino Pronczuk A."/>
            <person name="Garcia R.M."/>
            <person name="Garner T."/>
            <person name="Garrett T.E."/>
            <person name="Gonzalez D.A."/>
            <person name="Hamid H."/>
            <person name="Hawkins E.S."/>
            <person name="Hirani K."/>
            <person name="Hogues M.E."/>
            <person name="Hollins B."/>
            <person name="Hsiao C.-H."/>
            <person name="Jabil R."/>
            <person name="James M.L."/>
            <person name="Jhangiani S.N."/>
            <person name="Johnson B."/>
            <person name="Johnson Q."/>
            <person name="Joshi V."/>
            <person name="Kalu J.B."/>
            <person name="Kam C."/>
            <person name="Kashfia A."/>
            <person name="Keebler J."/>
            <person name="Kisamo H."/>
            <person name="Kovar C.L."/>
            <person name="Lago L.A."/>
            <person name="Lai C.-Y."/>
            <person name="Laidlaw J."/>
            <person name="Lara F."/>
            <person name="Le T.-K."/>
            <person name="Lee S.L."/>
            <person name="Legall F.H."/>
            <person name="Lemon S.J."/>
            <person name="Lewis L.R."/>
            <person name="Li B."/>
            <person name="Liu Y."/>
            <person name="Liu Y.-S."/>
            <person name="Lopez J."/>
            <person name="Lozado R.J."/>
            <person name="Lu J."/>
            <person name="Madu R.C."/>
            <person name="Maheshwari M."/>
            <person name="Maheshwari R."/>
            <person name="Malloy K."/>
            <person name="Martinez E."/>
            <person name="Mathew T."/>
            <person name="Mercado I.C."/>
            <person name="Mercado C."/>
            <person name="Meyer B."/>
            <person name="Montgomery K."/>
            <person name="Morgan M.B."/>
            <person name="Munidasa M."/>
            <person name="Nazareth L.V."/>
            <person name="Nelson J."/>
            <person name="Ng B.M."/>
            <person name="Nguyen N.B."/>
            <person name="Nguyen P.Q."/>
            <person name="Nguyen T."/>
            <person name="Obregon M."/>
            <person name="Okwuonu G.O."/>
            <person name="Onwere C.G."/>
            <person name="Orozco G."/>
            <person name="Parra A."/>
            <person name="Patel S."/>
            <person name="Patil S."/>
            <person name="Perez A."/>
            <person name="Perez Y."/>
            <person name="Pham C."/>
            <person name="Primus E.L."/>
            <person name="Pu L.-L."/>
            <person name="Puazo M."/>
            <person name="Qin X."/>
            <person name="Quiroz J.B."/>
            <person name="Reese J."/>
            <person name="Richards S."/>
            <person name="Rives C.M."/>
            <person name="Robberts R."/>
            <person name="Ruiz S.J."/>
            <person name="Ruiz M.J."/>
            <person name="Santibanez J."/>
            <person name="Schneider B.W."/>
            <person name="Sisson I."/>
            <person name="Smith M."/>
            <person name="Sodergren E."/>
            <person name="Song X.-Z."/>
            <person name="Song B.B."/>
            <person name="Summersgill H."/>
            <person name="Thelus R."/>
            <person name="Thornton R.D."/>
            <person name="Trejos Z.Y."/>
            <person name="Usmani K."/>
            <person name="Vattathil S."/>
            <person name="Villasana D."/>
            <person name="Walker D.L."/>
            <person name="Wang S."/>
            <person name="Wang K."/>
            <person name="White C.S."/>
            <person name="Williams A.C."/>
            <person name="Williamson J."/>
            <person name="Wilson K."/>
            <person name="Woghiren I.O."/>
            <person name="Woodworth J.R."/>
            <person name="Worley K.C."/>
            <person name="Wright R.A."/>
            <person name="Wu W."/>
            <person name="Young L."/>
            <person name="Zhang L."/>
            <person name="Zhang J."/>
            <person name="Zhu Y."/>
            <person name="Muzny D.M."/>
            <person name="Weinstock G."/>
            <person name="Gibbs R.A."/>
        </authorList>
    </citation>
    <scope>NUCLEOTIDE SEQUENCE [LARGE SCALE GENOMIC DNA]</scope>
    <source>
        <strain evidence="11">LSR1</strain>
    </source>
</reference>
<feature type="transmembrane region" description="Helical" evidence="9">
    <location>
        <begin position="127"/>
        <end position="152"/>
    </location>
</feature>
<dbReference type="GO" id="GO:0007165">
    <property type="term" value="P:signal transduction"/>
    <property type="evidence" value="ECO:0007669"/>
    <property type="project" value="UniProtKB-KW"/>
</dbReference>
<accession>A0A8R2NXF2</accession>
<dbReference type="OrthoDB" id="6622166at2759"/>
<keyword evidence="3 9" id="KW-0812">Transmembrane</keyword>
<keyword evidence="7" id="KW-0675">Receptor</keyword>
<evidence type="ECO:0000256" key="4">
    <source>
        <dbReference type="ARBA" id="ARBA00022725"/>
    </source>
</evidence>
<dbReference type="GO" id="GO:0004984">
    <property type="term" value="F:olfactory receptor activity"/>
    <property type="evidence" value="ECO:0007669"/>
    <property type="project" value="InterPro"/>
</dbReference>
<evidence type="ECO:0000256" key="9">
    <source>
        <dbReference type="SAM" id="Phobius"/>
    </source>
</evidence>
<organism evidence="10 11">
    <name type="scientific">Acyrthosiphon pisum</name>
    <name type="common">Pea aphid</name>
    <dbReference type="NCBI Taxonomy" id="7029"/>
    <lineage>
        <taxon>Eukaryota</taxon>
        <taxon>Metazoa</taxon>
        <taxon>Ecdysozoa</taxon>
        <taxon>Arthropoda</taxon>
        <taxon>Hexapoda</taxon>
        <taxon>Insecta</taxon>
        <taxon>Pterygota</taxon>
        <taxon>Neoptera</taxon>
        <taxon>Paraneoptera</taxon>
        <taxon>Hemiptera</taxon>
        <taxon>Sternorrhyncha</taxon>
        <taxon>Aphidomorpha</taxon>
        <taxon>Aphidoidea</taxon>
        <taxon>Aphididae</taxon>
        <taxon>Macrosiphini</taxon>
        <taxon>Acyrthosiphon</taxon>
    </lineage>
</organism>
<dbReference type="Pfam" id="PF02949">
    <property type="entry name" value="7tm_6"/>
    <property type="match status" value="1"/>
</dbReference>
<name>A0A8R2NXF2_ACYPI</name>
<evidence type="ECO:0000313" key="10">
    <source>
        <dbReference type="EnsemblMetazoa" id="XP_029348644.1"/>
    </source>
</evidence>
<protein>
    <recommendedName>
        <fullName evidence="12">Odorant receptor</fullName>
    </recommendedName>
</protein>
<feature type="transmembrane region" description="Helical" evidence="9">
    <location>
        <begin position="40"/>
        <end position="62"/>
    </location>
</feature>
<evidence type="ECO:0000256" key="1">
    <source>
        <dbReference type="ARBA" id="ARBA00004141"/>
    </source>
</evidence>
<sequence>MDIQNMKNHIFNIKLARLTGLYQMLDPDTIKCRGRNIYHVVMSCVLLYMCLISMILMISGVYYWTVNIPISIDYFWKSVSTFYTIYKTSIIIRHSNDIWNCLSITRLDFTTFSNRNRQVLDRWRERLSWLTTIYAIIYTMSVVSYLVFTLVFNEGKTPVKNHDGSIGYYRQNVMNFYLMVSDETYNAHYYKFYFIEALFAAFMGFFFFIFDFLLVTLCFSMCCQMRIVCSAFESVGHKSVRDPQSPIDYTNGNTKITLMNTI</sequence>
<keyword evidence="4" id="KW-0552">Olfaction</keyword>
<dbReference type="GO" id="GO:0016020">
    <property type="term" value="C:membrane"/>
    <property type="evidence" value="ECO:0007669"/>
    <property type="project" value="UniProtKB-SubCell"/>
</dbReference>
<dbReference type="KEGG" id="api:107883037"/>
<evidence type="ECO:0000256" key="2">
    <source>
        <dbReference type="ARBA" id="ARBA00022606"/>
    </source>
</evidence>
<dbReference type="GeneID" id="107883037"/>
<evidence type="ECO:0000256" key="6">
    <source>
        <dbReference type="ARBA" id="ARBA00023136"/>
    </source>
</evidence>
<dbReference type="Proteomes" id="UP000007819">
    <property type="component" value="Chromosome X"/>
</dbReference>
<keyword evidence="6 9" id="KW-0472">Membrane</keyword>
<dbReference type="GO" id="GO:0005549">
    <property type="term" value="F:odorant binding"/>
    <property type="evidence" value="ECO:0007669"/>
    <property type="project" value="InterPro"/>
</dbReference>
<keyword evidence="5 9" id="KW-1133">Transmembrane helix</keyword>